<keyword evidence="3" id="KW-1185">Reference proteome</keyword>
<evidence type="ECO:0000313" key="3">
    <source>
        <dbReference type="Proteomes" id="UP000027219"/>
    </source>
</evidence>
<evidence type="ECO:0000313" key="2">
    <source>
        <dbReference type="EMBL" id="KDN28964.1"/>
    </source>
</evidence>
<feature type="signal peptide" evidence="1">
    <location>
        <begin position="1"/>
        <end position="25"/>
    </location>
</feature>
<dbReference type="OrthoDB" id="5733495at2"/>
<gene>
    <name evidence="2" type="ORF">VFDL14_22950</name>
</gene>
<comment type="caution">
    <text evidence="2">The sequence shown here is derived from an EMBL/GenBank/DDBJ whole genome shotgun (WGS) entry which is preliminary data.</text>
</comment>
<proteinExistence type="predicted"/>
<dbReference type="AlphaFoldDB" id="A0A066UXN0"/>
<name>A0A066UXN0_9VIBR</name>
<dbReference type="RefSeq" id="WP_032550841.1">
    <property type="nucleotide sequence ID" value="NZ_JBEEAX010000005.1"/>
</dbReference>
<feature type="chain" id="PRO_5001631511" description="Outer membrane protein beta-barrel domain-containing protein" evidence="1">
    <location>
        <begin position="26"/>
        <end position="135"/>
    </location>
</feature>
<keyword evidence="1" id="KW-0732">Signal</keyword>
<reference evidence="2 3" key="1">
    <citation type="submission" date="2014-02" db="EMBL/GenBank/DDBJ databases">
        <title>Vibrio fortis Dalian14 Genome Sequencing.</title>
        <authorList>
            <person name="Wang Y."/>
            <person name="Song L."/>
            <person name="Liu G."/>
            <person name="Ding J."/>
        </authorList>
    </citation>
    <scope>NUCLEOTIDE SEQUENCE [LARGE SCALE GENOMIC DNA]</scope>
    <source>
        <strain evidence="2 3">Dalian14</strain>
    </source>
</reference>
<evidence type="ECO:0008006" key="4">
    <source>
        <dbReference type="Google" id="ProtNLM"/>
    </source>
</evidence>
<evidence type="ECO:0000256" key="1">
    <source>
        <dbReference type="SAM" id="SignalP"/>
    </source>
</evidence>
<protein>
    <recommendedName>
        <fullName evidence="4">Outer membrane protein beta-barrel domain-containing protein</fullName>
    </recommendedName>
</protein>
<dbReference type="Proteomes" id="UP000027219">
    <property type="component" value="Unassembled WGS sequence"/>
</dbReference>
<dbReference type="EMBL" id="JFFR01000013">
    <property type="protein sequence ID" value="KDN28964.1"/>
    <property type="molecule type" value="Genomic_DNA"/>
</dbReference>
<accession>A0A066UXN0</accession>
<organism evidence="2 3">
    <name type="scientific">Vibrio fortis</name>
    <dbReference type="NCBI Taxonomy" id="212667"/>
    <lineage>
        <taxon>Bacteria</taxon>
        <taxon>Pseudomonadati</taxon>
        <taxon>Pseudomonadota</taxon>
        <taxon>Gammaproteobacteria</taxon>
        <taxon>Vibrionales</taxon>
        <taxon>Vibrionaceae</taxon>
        <taxon>Vibrio</taxon>
    </lineage>
</organism>
<sequence>MFNKRSLVLLVSLFSVGLTTMPAAASVKVGMGVDYGLGVNLKFDDSVNVFAGNDGFALDYHFAKGGLSSDGSVGYFVGFGGWTDWDDDFGVRMPLGLDWNFASNWNLTGQLNPTFQIQDKSKFKLDAGFGVSYAF</sequence>